<reference evidence="2" key="1">
    <citation type="submission" date="2023-10" db="EMBL/GenBank/DDBJ databases">
        <title>Genome assemblies of two species of porcelain crab, Petrolisthes cinctipes and Petrolisthes manimaculis (Anomura: Porcellanidae).</title>
        <authorList>
            <person name="Angst P."/>
        </authorList>
    </citation>
    <scope>NUCLEOTIDE SEQUENCE</scope>
    <source>
        <strain evidence="2">PB745_01</strain>
        <tissue evidence="2">Gill</tissue>
    </source>
</reference>
<feature type="compositionally biased region" description="Basic and acidic residues" evidence="1">
    <location>
        <begin position="89"/>
        <end position="104"/>
    </location>
</feature>
<proteinExistence type="predicted"/>
<evidence type="ECO:0000313" key="2">
    <source>
        <dbReference type="EMBL" id="KAK3878275.1"/>
    </source>
</evidence>
<feature type="region of interest" description="Disordered" evidence="1">
    <location>
        <begin position="89"/>
        <end position="114"/>
    </location>
</feature>
<name>A0AAE1KQA5_PETCI</name>
<organism evidence="2 3">
    <name type="scientific">Petrolisthes cinctipes</name>
    <name type="common">Flat porcelain crab</name>
    <dbReference type="NCBI Taxonomy" id="88211"/>
    <lineage>
        <taxon>Eukaryota</taxon>
        <taxon>Metazoa</taxon>
        <taxon>Ecdysozoa</taxon>
        <taxon>Arthropoda</taxon>
        <taxon>Crustacea</taxon>
        <taxon>Multicrustacea</taxon>
        <taxon>Malacostraca</taxon>
        <taxon>Eumalacostraca</taxon>
        <taxon>Eucarida</taxon>
        <taxon>Decapoda</taxon>
        <taxon>Pleocyemata</taxon>
        <taxon>Anomura</taxon>
        <taxon>Galatheoidea</taxon>
        <taxon>Porcellanidae</taxon>
        <taxon>Petrolisthes</taxon>
    </lineage>
</organism>
<dbReference type="EMBL" id="JAWQEG010001567">
    <property type="protein sequence ID" value="KAK3878275.1"/>
    <property type="molecule type" value="Genomic_DNA"/>
</dbReference>
<sequence>MPKVFRVSVGGDGGGGGKRARENVYIKPTNQPTHQPASRPASTITYQHTRREHLCPCVPPASTRLLMRIAAAGNDSLWPVNWLAGWKRQTRDKTRQDKGPHIDRGSPGAINYSI</sequence>
<comment type="caution">
    <text evidence="2">The sequence shown here is derived from an EMBL/GenBank/DDBJ whole genome shotgun (WGS) entry which is preliminary data.</text>
</comment>
<accession>A0AAE1KQA5</accession>
<evidence type="ECO:0000313" key="3">
    <source>
        <dbReference type="Proteomes" id="UP001286313"/>
    </source>
</evidence>
<dbReference type="AlphaFoldDB" id="A0AAE1KQA5"/>
<dbReference type="Proteomes" id="UP001286313">
    <property type="component" value="Unassembled WGS sequence"/>
</dbReference>
<keyword evidence="3" id="KW-1185">Reference proteome</keyword>
<gene>
    <name evidence="2" type="ORF">Pcinc_017095</name>
</gene>
<evidence type="ECO:0000256" key="1">
    <source>
        <dbReference type="SAM" id="MobiDB-lite"/>
    </source>
</evidence>
<protein>
    <submittedName>
        <fullName evidence="2">Uncharacterized protein</fullName>
    </submittedName>
</protein>